<dbReference type="PANTHER" id="PTHR30115:SF11">
    <property type="entry name" value="NITROGEN REGULATORY PROTEIN P-II HOMOLOG"/>
    <property type="match status" value="1"/>
</dbReference>
<dbReference type="Pfam" id="PF00543">
    <property type="entry name" value="P-II"/>
    <property type="match status" value="1"/>
</dbReference>
<dbReference type="SUPFAM" id="SSF54913">
    <property type="entry name" value="GlnB-like"/>
    <property type="match status" value="1"/>
</dbReference>
<proteinExistence type="predicted"/>
<dbReference type="PROSITE" id="PS51343">
    <property type="entry name" value="PII_GLNB_DOM"/>
    <property type="match status" value="1"/>
</dbReference>
<dbReference type="RefSeq" id="WP_146831691.1">
    <property type="nucleotide sequence ID" value="NZ_CP042476.1"/>
</dbReference>
<evidence type="ECO:0000313" key="1">
    <source>
        <dbReference type="EMBL" id="QED37142.1"/>
    </source>
</evidence>
<reference evidence="1 2" key="1">
    <citation type="submission" date="2019-08" db="EMBL/GenBank/DDBJ databases">
        <title>Antarcticibacterium arcticum sp. nov., a bacterium isolated from marine sediment of the Canadian Beaufort Sea.</title>
        <authorList>
            <person name="Lee Y.M."/>
            <person name="Baek K."/>
            <person name="Lee D.-H."/>
            <person name="Shin S.C."/>
            <person name="Jin Y.K."/>
            <person name="Park Y."/>
        </authorList>
    </citation>
    <scope>NUCLEOTIDE SEQUENCE [LARGE SCALE GENOMIC DNA]</scope>
    <source>
        <strain evidence="1 2">PAMC 28998</strain>
    </source>
</reference>
<dbReference type="InterPro" id="IPR011322">
    <property type="entry name" value="N-reg_PII-like_a/b"/>
</dbReference>
<protein>
    <submittedName>
        <fullName evidence="1">P-II family nitrogen regulator</fullName>
    </submittedName>
</protein>
<dbReference type="GO" id="GO:0005524">
    <property type="term" value="F:ATP binding"/>
    <property type="evidence" value="ECO:0007669"/>
    <property type="project" value="TreeGrafter"/>
</dbReference>
<name>A0A5B8YGM7_9FLAO</name>
<dbReference type="AlphaFoldDB" id="A0A5B8YGM7"/>
<dbReference type="PRINTS" id="PR00340">
    <property type="entry name" value="PIIGLNB"/>
</dbReference>
<sequence>MKEIKAFVRPGKIQEVVSSLRKAGYCCLTVFKGEGTGDYTDPDKEWPSLDLPFLHSKVIKLEIVCDNSDVNSIVELIRTHGRTGKSGDGLIYITDINKTIRIREQ</sequence>
<dbReference type="InterPro" id="IPR002187">
    <property type="entry name" value="N-reg_PII"/>
</dbReference>
<organism evidence="1 2">
    <name type="scientific">Antarcticibacterium arcticum</name>
    <dbReference type="NCBI Taxonomy" id="2585771"/>
    <lineage>
        <taxon>Bacteria</taxon>
        <taxon>Pseudomonadati</taxon>
        <taxon>Bacteroidota</taxon>
        <taxon>Flavobacteriia</taxon>
        <taxon>Flavobacteriales</taxon>
        <taxon>Flavobacteriaceae</taxon>
        <taxon>Antarcticibacterium</taxon>
    </lineage>
</organism>
<dbReference type="GO" id="GO:0030234">
    <property type="term" value="F:enzyme regulator activity"/>
    <property type="evidence" value="ECO:0007669"/>
    <property type="project" value="InterPro"/>
</dbReference>
<dbReference type="Proteomes" id="UP000321954">
    <property type="component" value="Chromosome"/>
</dbReference>
<dbReference type="OrthoDB" id="9802729at2"/>
<dbReference type="SMART" id="SM00938">
    <property type="entry name" value="P-II"/>
    <property type="match status" value="1"/>
</dbReference>
<keyword evidence="2" id="KW-1185">Reference proteome</keyword>
<gene>
    <name evidence="1" type="ORF">FK178_05200</name>
</gene>
<dbReference type="InterPro" id="IPR015867">
    <property type="entry name" value="N-reg_PII/ATP_PRibTrfase_C"/>
</dbReference>
<dbReference type="EMBL" id="CP042476">
    <property type="protein sequence ID" value="QED37142.1"/>
    <property type="molecule type" value="Genomic_DNA"/>
</dbReference>
<dbReference type="PANTHER" id="PTHR30115">
    <property type="entry name" value="NITROGEN REGULATORY PROTEIN P-II"/>
    <property type="match status" value="1"/>
</dbReference>
<dbReference type="KEGG" id="anp:FK178_05200"/>
<dbReference type="GO" id="GO:0005829">
    <property type="term" value="C:cytosol"/>
    <property type="evidence" value="ECO:0007669"/>
    <property type="project" value="TreeGrafter"/>
</dbReference>
<evidence type="ECO:0000313" key="2">
    <source>
        <dbReference type="Proteomes" id="UP000321954"/>
    </source>
</evidence>
<accession>A0A5B8YGM7</accession>
<dbReference type="Gene3D" id="3.30.70.120">
    <property type="match status" value="1"/>
</dbReference>
<dbReference type="GO" id="GO:0006808">
    <property type="term" value="P:regulation of nitrogen utilization"/>
    <property type="evidence" value="ECO:0007669"/>
    <property type="project" value="InterPro"/>
</dbReference>